<comment type="caution">
    <text evidence="1">The sequence shown here is derived from an EMBL/GenBank/DDBJ whole genome shotgun (WGS) entry which is preliminary data.</text>
</comment>
<gene>
    <name evidence="1" type="ORF">L210DRAFT_3509840</name>
</gene>
<sequence>MKGGAEKSLVGLESTDDAAEIERGDVVSGGADIFWVQFGGCPNCHQEAPTFKIVEGCHAAFPIEAAFLYHIDDNTAYIKNLEKLASQIPQAAYKIPIPPAFCRGSDDVDDEGEWELAKFLALNLMKSQISNSSGLDVVWELVSNLMFVRYMTYDPHVIMKGADPRSEPPWLLRHISDVLNMPGYSQRVCLVATFLQ</sequence>
<evidence type="ECO:0000313" key="2">
    <source>
        <dbReference type="Proteomes" id="UP001194468"/>
    </source>
</evidence>
<evidence type="ECO:0000313" key="1">
    <source>
        <dbReference type="EMBL" id="KAF8422992.1"/>
    </source>
</evidence>
<reference evidence="1" key="1">
    <citation type="submission" date="2019-10" db="EMBL/GenBank/DDBJ databases">
        <authorList>
            <consortium name="DOE Joint Genome Institute"/>
            <person name="Kuo A."/>
            <person name="Miyauchi S."/>
            <person name="Kiss E."/>
            <person name="Drula E."/>
            <person name="Kohler A."/>
            <person name="Sanchez-Garcia M."/>
            <person name="Andreopoulos B."/>
            <person name="Barry K.W."/>
            <person name="Bonito G."/>
            <person name="Buee M."/>
            <person name="Carver A."/>
            <person name="Chen C."/>
            <person name="Cichocki N."/>
            <person name="Clum A."/>
            <person name="Culley D."/>
            <person name="Crous P.W."/>
            <person name="Fauchery L."/>
            <person name="Girlanda M."/>
            <person name="Hayes R."/>
            <person name="Keri Z."/>
            <person name="LaButti K."/>
            <person name="Lipzen A."/>
            <person name="Lombard V."/>
            <person name="Magnuson J."/>
            <person name="Maillard F."/>
            <person name="Morin E."/>
            <person name="Murat C."/>
            <person name="Nolan M."/>
            <person name="Ohm R."/>
            <person name="Pangilinan J."/>
            <person name="Pereira M."/>
            <person name="Perotto S."/>
            <person name="Peter M."/>
            <person name="Riley R."/>
            <person name="Sitrit Y."/>
            <person name="Stielow B."/>
            <person name="Szollosi G."/>
            <person name="Zifcakova L."/>
            <person name="Stursova M."/>
            <person name="Spatafora J.W."/>
            <person name="Tedersoo L."/>
            <person name="Vaario L.-M."/>
            <person name="Yamada A."/>
            <person name="Yan M."/>
            <person name="Wang P."/>
            <person name="Xu J."/>
            <person name="Bruns T."/>
            <person name="Baldrian P."/>
            <person name="Vilgalys R."/>
            <person name="Henrissat B."/>
            <person name="Grigoriev I.V."/>
            <person name="Hibbett D."/>
            <person name="Nagy L.G."/>
            <person name="Martin F.M."/>
        </authorList>
    </citation>
    <scope>NUCLEOTIDE SEQUENCE</scope>
    <source>
        <strain evidence="1">BED1</strain>
    </source>
</reference>
<keyword evidence="2" id="KW-1185">Reference proteome</keyword>
<dbReference type="EMBL" id="WHUW01000119">
    <property type="protein sequence ID" value="KAF8422992.1"/>
    <property type="molecule type" value="Genomic_DNA"/>
</dbReference>
<dbReference type="AlphaFoldDB" id="A0AAD4G7D5"/>
<proteinExistence type="predicted"/>
<dbReference type="Proteomes" id="UP001194468">
    <property type="component" value="Unassembled WGS sequence"/>
</dbReference>
<accession>A0AAD4G7D5</accession>
<protein>
    <submittedName>
        <fullName evidence="1">Uncharacterized protein</fullName>
    </submittedName>
</protein>
<reference evidence="1" key="2">
    <citation type="journal article" date="2020" name="Nat. Commun.">
        <title>Large-scale genome sequencing of mycorrhizal fungi provides insights into the early evolution of symbiotic traits.</title>
        <authorList>
            <person name="Miyauchi S."/>
            <person name="Kiss E."/>
            <person name="Kuo A."/>
            <person name="Drula E."/>
            <person name="Kohler A."/>
            <person name="Sanchez-Garcia M."/>
            <person name="Morin E."/>
            <person name="Andreopoulos B."/>
            <person name="Barry K.W."/>
            <person name="Bonito G."/>
            <person name="Buee M."/>
            <person name="Carver A."/>
            <person name="Chen C."/>
            <person name="Cichocki N."/>
            <person name="Clum A."/>
            <person name="Culley D."/>
            <person name="Crous P.W."/>
            <person name="Fauchery L."/>
            <person name="Girlanda M."/>
            <person name="Hayes R.D."/>
            <person name="Keri Z."/>
            <person name="LaButti K."/>
            <person name="Lipzen A."/>
            <person name="Lombard V."/>
            <person name="Magnuson J."/>
            <person name="Maillard F."/>
            <person name="Murat C."/>
            <person name="Nolan M."/>
            <person name="Ohm R.A."/>
            <person name="Pangilinan J."/>
            <person name="Pereira M.F."/>
            <person name="Perotto S."/>
            <person name="Peter M."/>
            <person name="Pfister S."/>
            <person name="Riley R."/>
            <person name="Sitrit Y."/>
            <person name="Stielow J.B."/>
            <person name="Szollosi G."/>
            <person name="Zifcakova L."/>
            <person name="Stursova M."/>
            <person name="Spatafora J.W."/>
            <person name="Tedersoo L."/>
            <person name="Vaario L.M."/>
            <person name="Yamada A."/>
            <person name="Yan M."/>
            <person name="Wang P."/>
            <person name="Xu J."/>
            <person name="Bruns T."/>
            <person name="Baldrian P."/>
            <person name="Vilgalys R."/>
            <person name="Dunand C."/>
            <person name="Henrissat B."/>
            <person name="Grigoriev I.V."/>
            <person name="Hibbett D."/>
            <person name="Nagy L.G."/>
            <person name="Martin F.M."/>
        </authorList>
    </citation>
    <scope>NUCLEOTIDE SEQUENCE</scope>
    <source>
        <strain evidence="1">BED1</strain>
    </source>
</reference>
<name>A0AAD4G7D5_BOLED</name>
<organism evidence="1 2">
    <name type="scientific">Boletus edulis BED1</name>
    <dbReference type="NCBI Taxonomy" id="1328754"/>
    <lineage>
        <taxon>Eukaryota</taxon>
        <taxon>Fungi</taxon>
        <taxon>Dikarya</taxon>
        <taxon>Basidiomycota</taxon>
        <taxon>Agaricomycotina</taxon>
        <taxon>Agaricomycetes</taxon>
        <taxon>Agaricomycetidae</taxon>
        <taxon>Boletales</taxon>
        <taxon>Boletineae</taxon>
        <taxon>Boletaceae</taxon>
        <taxon>Boletoideae</taxon>
        <taxon>Boletus</taxon>
    </lineage>
</organism>